<dbReference type="CDD" id="cd09019">
    <property type="entry name" value="galactose_mutarotase_like"/>
    <property type="match status" value="1"/>
</dbReference>
<accession>A0A4S2DFF0</accession>
<dbReference type="OrthoDB" id="9779408at2"/>
<dbReference type="Proteomes" id="UP000306888">
    <property type="component" value="Unassembled WGS sequence"/>
</dbReference>
<evidence type="ECO:0000256" key="7">
    <source>
        <dbReference type="ARBA" id="ARBA00023277"/>
    </source>
</evidence>
<dbReference type="NCBIfam" id="NF008277">
    <property type="entry name" value="PRK11055.1"/>
    <property type="match status" value="1"/>
</dbReference>
<gene>
    <name evidence="12" type="ORF">E5347_14255</name>
</gene>
<keyword evidence="13" id="KW-1185">Reference proteome</keyword>
<comment type="pathway">
    <text evidence="2 8">Carbohydrate metabolism; hexose metabolism.</text>
</comment>
<feature type="binding site" evidence="11">
    <location>
        <begin position="179"/>
        <end position="181"/>
    </location>
    <ligand>
        <name>beta-D-galactose</name>
        <dbReference type="ChEBI" id="CHEBI:27667"/>
    </ligand>
</feature>
<dbReference type="GO" id="GO:0030246">
    <property type="term" value="F:carbohydrate binding"/>
    <property type="evidence" value="ECO:0007669"/>
    <property type="project" value="InterPro"/>
</dbReference>
<organism evidence="12 13">
    <name type="scientific">Clostridium sartagoforme</name>
    <dbReference type="NCBI Taxonomy" id="84031"/>
    <lineage>
        <taxon>Bacteria</taxon>
        <taxon>Bacillati</taxon>
        <taxon>Bacillota</taxon>
        <taxon>Clostridia</taxon>
        <taxon>Eubacteriales</taxon>
        <taxon>Clostridiaceae</taxon>
        <taxon>Clostridium</taxon>
    </lineage>
</organism>
<reference evidence="12 13" key="1">
    <citation type="submission" date="2019-04" db="EMBL/GenBank/DDBJ databases">
        <title>Microbes associate with the intestines of laboratory mice.</title>
        <authorList>
            <person name="Navarre W."/>
            <person name="Wong E."/>
            <person name="Huang K."/>
            <person name="Tropini C."/>
            <person name="Ng K."/>
            <person name="Yu B."/>
        </authorList>
    </citation>
    <scope>NUCLEOTIDE SEQUENCE [LARGE SCALE GENOMIC DNA]</scope>
    <source>
        <strain evidence="12 13">NM50_B9-20</strain>
    </source>
</reference>
<comment type="caution">
    <text evidence="12">The sequence shown here is derived from an EMBL/GenBank/DDBJ whole genome shotgun (WGS) entry which is preliminary data.</text>
</comment>
<evidence type="ECO:0000256" key="9">
    <source>
        <dbReference type="PIRSR" id="PIRSR005096-1"/>
    </source>
</evidence>
<protein>
    <recommendedName>
        <fullName evidence="5 8">Aldose 1-epimerase</fullName>
        <ecNumber evidence="4 8">5.1.3.3</ecNumber>
    </recommendedName>
</protein>
<evidence type="ECO:0000256" key="4">
    <source>
        <dbReference type="ARBA" id="ARBA00013185"/>
    </source>
</evidence>
<dbReference type="PANTHER" id="PTHR10091">
    <property type="entry name" value="ALDOSE-1-EPIMERASE"/>
    <property type="match status" value="1"/>
</dbReference>
<evidence type="ECO:0000256" key="3">
    <source>
        <dbReference type="ARBA" id="ARBA00006206"/>
    </source>
</evidence>
<dbReference type="GO" id="GO:0005737">
    <property type="term" value="C:cytoplasm"/>
    <property type="evidence" value="ECO:0007669"/>
    <property type="project" value="TreeGrafter"/>
</dbReference>
<sequence>MRIDKKEITLNDSKKILQYSLSNDNGIEIKILTLGGIITDIIVPDSKGISENIVIGWNDLNDYMDDTSYAGAIVGRNSGRIADGKIKIGEKVYEITKNQGLNTLHGGNEGFNKKVWNDSIEVNDKEVSLILESSSKDGEEGFPGNLKLRVVYSLNNENEFSIKNNGISDKDTILNMTNHSYFNLSGNIKRNILDQRLTVKADKIATIREDSALTGNLIDVKGTPFDFNTSKKVGEDIEKINKQLELANGYDHPWVLTEDQGYNIKLEDDISGRIMEVYTNRKAVVIYSTNFPVDKKLDNGNVESKYDGICFETQNLPVGENYRFIEDSLIREGQEYSTTTVFKFYWR</sequence>
<dbReference type="InterPro" id="IPR011013">
    <property type="entry name" value="Gal_mutarotase_sf_dom"/>
</dbReference>
<dbReference type="EMBL" id="SRYR01000011">
    <property type="protein sequence ID" value="TGY40739.1"/>
    <property type="molecule type" value="Genomic_DNA"/>
</dbReference>
<dbReference type="SUPFAM" id="SSF74650">
    <property type="entry name" value="Galactose mutarotase-like"/>
    <property type="match status" value="1"/>
</dbReference>
<name>A0A4S2DFF0_9CLOT</name>
<evidence type="ECO:0000256" key="10">
    <source>
        <dbReference type="PIRSR" id="PIRSR005096-2"/>
    </source>
</evidence>
<dbReference type="PANTHER" id="PTHR10091:SF0">
    <property type="entry name" value="GALACTOSE MUTAROTASE"/>
    <property type="match status" value="1"/>
</dbReference>
<evidence type="ECO:0000256" key="11">
    <source>
        <dbReference type="PIRSR" id="PIRSR005096-3"/>
    </source>
</evidence>
<evidence type="ECO:0000256" key="2">
    <source>
        <dbReference type="ARBA" id="ARBA00005028"/>
    </source>
</evidence>
<dbReference type="AlphaFoldDB" id="A0A4S2DFF0"/>
<feature type="active site" description="Proton acceptor" evidence="9">
    <location>
        <position position="312"/>
    </location>
</feature>
<evidence type="ECO:0000256" key="8">
    <source>
        <dbReference type="PIRNR" id="PIRNR005096"/>
    </source>
</evidence>
<dbReference type="Pfam" id="PF01263">
    <property type="entry name" value="Aldose_epim"/>
    <property type="match status" value="1"/>
</dbReference>
<keyword evidence="6 8" id="KW-0413">Isomerase</keyword>
<evidence type="ECO:0000313" key="13">
    <source>
        <dbReference type="Proteomes" id="UP000306888"/>
    </source>
</evidence>
<evidence type="ECO:0000313" key="12">
    <source>
        <dbReference type="EMBL" id="TGY40739.1"/>
    </source>
</evidence>
<dbReference type="RefSeq" id="WP_136007907.1">
    <property type="nucleotide sequence ID" value="NZ_SRYR01000011.1"/>
</dbReference>
<dbReference type="GO" id="GO:0006006">
    <property type="term" value="P:glucose metabolic process"/>
    <property type="evidence" value="ECO:0007669"/>
    <property type="project" value="TreeGrafter"/>
</dbReference>
<dbReference type="GO" id="GO:0033499">
    <property type="term" value="P:galactose catabolic process via UDP-galactose, Leloir pathway"/>
    <property type="evidence" value="ECO:0007669"/>
    <property type="project" value="TreeGrafter"/>
</dbReference>
<dbReference type="PIRSF" id="PIRSF005096">
    <property type="entry name" value="GALM"/>
    <property type="match status" value="1"/>
</dbReference>
<dbReference type="InterPro" id="IPR047215">
    <property type="entry name" value="Galactose_mutarotase-like"/>
</dbReference>
<dbReference type="UniPathway" id="UPA00242"/>
<dbReference type="InterPro" id="IPR008183">
    <property type="entry name" value="Aldose_1/G6P_1-epimerase"/>
</dbReference>
<proteinExistence type="inferred from homology"/>
<feature type="binding site" evidence="10">
    <location>
        <position position="251"/>
    </location>
    <ligand>
        <name>beta-D-galactose</name>
        <dbReference type="ChEBI" id="CHEBI:27667"/>
    </ligand>
</feature>
<evidence type="ECO:0000256" key="6">
    <source>
        <dbReference type="ARBA" id="ARBA00023235"/>
    </source>
</evidence>
<comment type="similarity">
    <text evidence="3 8">Belongs to the aldose epimerase family.</text>
</comment>
<feature type="active site" description="Proton donor" evidence="9">
    <location>
        <position position="179"/>
    </location>
</feature>
<keyword evidence="7 8" id="KW-0119">Carbohydrate metabolism</keyword>
<dbReference type="InterPro" id="IPR018052">
    <property type="entry name" value="Ald1_epimerase_CS"/>
</dbReference>
<dbReference type="Gene3D" id="2.70.98.10">
    <property type="match status" value="1"/>
</dbReference>
<comment type="catalytic activity">
    <reaction evidence="1 8">
        <text>alpha-D-glucose = beta-D-glucose</text>
        <dbReference type="Rhea" id="RHEA:10264"/>
        <dbReference type="ChEBI" id="CHEBI:15903"/>
        <dbReference type="ChEBI" id="CHEBI:17925"/>
        <dbReference type="EC" id="5.1.3.3"/>
    </reaction>
</comment>
<evidence type="ECO:0000256" key="1">
    <source>
        <dbReference type="ARBA" id="ARBA00001614"/>
    </source>
</evidence>
<dbReference type="GO" id="GO:0004034">
    <property type="term" value="F:aldose 1-epimerase activity"/>
    <property type="evidence" value="ECO:0007669"/>
    <property type="project" value="UniProtKB-EC"/>
</dbReference>
<dbReference type="InterPro" id="IPR014718">
    <property type="entry name" value="GH-type_carb-bd"/>
</dbReference>
<dbReference type="EC" id="5.1.3.3" evidence="4 8"/>
<dbReference type="PROSITE" id="PS00545">
    <property type="entry name" value="ALDOSE_1_EPIMERASE"/>
    <property type="match status" value="1"/>
</dbReference>
<dbReference type="InterPro" id="IPR015443">
    <property type="entry name" value="Aldose_1-epimerase"/>
</dbReference>
<evidence type="ECO:0000256" key="5">
    <source>
        <dbReference type="ARBA" id="ARBA00014165"/>
    </source>
</evidence>